<keyword evidence="6 7" id="KW-0472">Membrane</keyword>
<feature type="transmembrane region" description="Helical" evidence="7">
    <location>
        <begin position="61"/>
        <end position="82"/>
    </location>
</feature>
<dbReference type="RefSeq" id="WP_117152748.1">
    <property type="nucleotide sequence ID" value="NZ_BMLG01000001.1"/>
</dbReference>
<comment type="caution">
    <text evidence="8">The sequence shown here is derived from an EMBL/GenBank/DDBJ whole genome shotgun (WGS) entry which is preliminary data.</text>
</comment>
<feature type="transmembrane region" description="Helical" evidence="7">
    <location>
        <begin position="226"/>
        <end position="246"/>
    </location>
</feature>
<reference evidence="8" key="1">
    <citation type="journal article" date="2014" name="Int. J. Syst. Evol. Microbiol.">
        <title>Complete genome sequence of Corynebacterium casei LMG S-19264T (=DSM 44701T), isolated from a smear-ripened cheese.</title>
        <authorList>
            <consortium name="US DOE Joint Genome Institute (JGI-PGF)"/>
            <person name="Walter F."/>
            <person name="Albersmeier A."/>
            <person name="Kalinowski J."/>
            <person name="Ruckert C."/>
        </authorList>
    </citation>
    <scope>NUCLEOTIDE SEQUENCE</scope>
    <source>
        <strain evidence="8">CGMCC 1.6333</strain>
    </source>
</reference>
<keyword evidence="5 7" id="KW-1133">Transmembrane helix</keyword>
<evidence type="ECO:0000256" key="3">
    <source>
        <dbReference type="ARBA" id="ARBA00022475"/>
    </source>
</evidence>
<keyword evidence="4 7" id="KW-0812">Transmembrane</keyword>
<evidence type="ECO:0000256" key="7">
    <source>
        <dbReference type="SAM" id="Phobius"/>
    </source>
</evidence>
<evidence type="ECO:0000313" key="8">
    <source>
        <dbReference type="EMBL" id="GGM19418.1"/>
    </source>
</evidence>
<dbReference type="GO" id="GO:0016020">
    <property type="term" value="C:membrane"/>
    <property type="evidence" value="ECO:0007669"/>
    <property type="project" value="UniProtKB-SubCell"/>
</dbReference>
<protein>
    <submittedName>
        <fullName evidence="8">Malonate transporter</fullName>
    </submittedName>
</protein>
<gene>
    <name evidence="8" type="ORF">GCM10011351_01610</name>
</gene>
<feature type="transmembrane region" description="Helical" evidence="7">
    <location>
        <begin position="6"/>
        <end position="22"/>
    </location>
</feature>
<feature type="transmembrane region" description="Helical" evidence="7">
    <location>
        <begin position="252"/>
        <end position="271"/>
    </location>
</feature>
<feature type="transmembrane region" description="Helical" evidence="7">
    <location>
        <begin position="123"/>
        <end position="146"/>
    </location>
</feature>
<feature type="transmembrane region" description="Helical" evidence="7">
    <location>
        <begin position="94"/>
        <end position="111"/>
    </location>
</feature>
<feature type="transmembrane region" description="Helical" evidence="7">
    <location>
        <begin position="34"/>
        <end position="55"/>
    </location>
</feature>
<proteinExistence type="predicted"/>
<evidence type="ECO:0000256" key="1">
    <source>
        <dbReference type="ARBA" id="ARBA00004141"/>
    </source>
</evidence>
<dbReference type="InterPro" id="IPR004776">
    <property type="entry name" value="Mem_transp_PIN-like"/>
</dbReference>
<evidence type="ECO:0000256" key="6">
    <source>
        <dbReference type="ARBA" id="ARBA00023136"/>
    </source>
</evidence>
<evidence type="ECO:0000256" key="4">
    <source>
        <dbReference type="ARBA" id="ARBA00022692"/>
    </source>
</evidence>
<reference evidence="8" key="2">
    <citation type="submission" date="2020-09" db="EMBL/GenBank/DDBJ databases">
        <authorList>
            <person name="Sun Q."/>
            <person name="Zhou Y."/>
        </authorList>
    </citation>
    <scope>NUCLEOTIDE SEQUENCE</scope>
    <source>
        <strain evidence="8">CGMCC 1.6333</strain>
    </source>
</reference>
<name>A0A917TEI6_9BACI</name>
<evidence type="ECO:0000256" key="5">
    <source>
        <dbReference type="ARBA" id="ARBA00022989"/>
    </source>
</evidence>
<dbReference type="OrthoDB" id="3238334at2"/>
<keyword evidence="9" id="KW-1185">Reference proteome</keyword>
<sequence>MDGFNQQFIFSIIIIGLGYLVKRTNILKERDGEALARIIFNLTLPSLIIVTFHDLTIEPTLLVLVIAAIVAGIFLSFIGILLFKKEQKSTRGMLIMMIPGYNVGLFAYPLVEGIWGTEGIKYFGLFDVGNAFIVFGLSYLLGSYYTSEETKVSMRDISLKLVKSIPLMTYMIVFLLNVLHIPLPSLFIDTASIISSANMPLSLLLLGVYLNFTFHKEYLRVVSNFLMARYGIGLLLGILLFILLPFEPMIRYTLLIGLILPIPVSALPYAVEFGYDKRFVGTVSNMTILLSFVLIWVIINVTF</sequence>
<dbReference type="GO" id="GO:0055085">
    <property type="term" value="P:transmembrane transport"/>
    <property type="evidence" value="ECO:0007669"/>
    <property type="project" value="InterPro"/>
</dbReference>
<dbReference type="Proteomes" id="UP000618460">
    <property type="component" value="Unassembled WGS sequence"/>
</dbReference>
<dbReference type="Pfam" id="PF03547">
    <property type="entry name" value="Mem_trans"/>
    <property type="match status" value="1"/>
</dbReference>
<dbReference type="PANTHER" id="PTHR36838">
    <property type="entry name" value="AUXIN EFFLUX CARRIER FAMILY PROTEIN"/>
    <property type="match status" value="1"/>
</dbReference>
<keyword evidence="3" id="KW-1003">Cell membrane</keyword>
<evidence type="ECO:0000256" key="2">
    <source>
        <dbReference type="ARBA" id="ARBA00022448"/>
    </source>
</evidence>
<dbReference type="PANTHER" id="PTHR36838:SF3">
    <property type="entry name" value="TRANSPORTER AUXIN EFFLUX CARRIER EC FAMILY"/>
    <property type="match status" value="1"/>
</dbReference>
<feature type="transmembrane region" description="Helical" evidence="7">
    <location>
        <begin position="278"/>
        <end position="299"/>
    </location>
</feature>
<feature type="transmembrane region" description="Helical" evidence="7">
    <location>
        <begin position="167"/>
        <end position="187"/>
    </location>
</feature>
<keyword evidence="2" id="KW-0813">Transport</keyword>
<feature type="transmembrane region" description="Helical" evidence="7">
    <location>
        <begin position="193"/>
        <end position="214"/>
    </location>
</feature>
<dbReference type="EMBL" id="BMLG01000001">
    <property type="protein sequence ID" value="GGM19418.1"/>
    <property type="molecule type" value="Genomic_DNA"/>
</dbReference>
<accession>A0A917TEI6</accession>
<comment type="subcellular location">
    <subcellularLocation>
        <location evidence="1">Membrane</location>
        <topology evidence="1">Multi-pass membrane protein</topology>
    </subcellularLocation>
</comment>
<dbReference type="AlphaFoldDB" id="A0A917TEI6"/>
<organism evidence="8 9">
    <name type="scientific">Paraliobacillus quinghaiensis</name>
    <dbReference type="NCBI Taxonomy" id="470815"/>
    <lineage>
        <taxon>Bacteria</taxon>
        <taxon>Bacillati</taxon>
        <taxon>Bacillota</taxon>
        <taxon>Bacilli</taxon>
        <taxon>Bacillales</taxon>
        <taxon>Bacillaceae</taxon>
        <taxon>Paraliobacillus</taxon>
    </lineage>
</organism>
<evidence type="ECO:0000313" key="9">
    <source>
        <dbReference type="Proteomes" id="UP000618460"/>
    </source>
</evidence>